<dbReference type="AlphaFoldDB" id="A0A2M7IK39"/>
<reference evidence="2" key="1">
    <citation type="submission" date="2017-09" db="EMBL/GenBank/DDBJ databases">
        <title>Depth-based differentiation of microbial function through sediment-hosted aquifers and enrichment of novel symbionts in the deep terrestrial subsurface.</title>
        <authorList>
            <person name="Probst A.J."/>
            <person name="Ladd B."/>
            <person name="Jarett J.K."/>
            <person name="Geller-Mcgrath D.E."/>
            <person name="Sieber C.M.K."/>
            <person name="Emerson J.B."/>
            <person name="Anantharaman K."/>
            <person name="Thomas B.C."/>
            <person name="Malmstrom R."/>
            <person name="Stieglmeier M."/>
            <person name="Klingl A."/>
            <person name="Woyke T."/>
            <person name="Ryan C.M."/>
            <person name="Banfield J.F."/>
        </authorList>
    </citation>
    <scope>NUCLEOTIDE SEQUENCE [LARGE SCALE GENOMIC DNA]</scope>
</reference>
<evidence type="ECO:0000313" key="2">
    <source>
        <dbReference type="Proteomes" id="UP000229238"/>
    </source>
</evidence>
<comment type="caution">
    <text evidence="1">The sequence shown here is derived from an EMBL/GenBank/DDBJ whole genome shotgun (WGS) entry which is preliminary data.</text>
</comment>
<sequence>MKKILSAIGITLVVSLLIAVGVGGAAPPPGGPPPPGPATGDQGGMLPTGFFPYSGYHYSGYIVGINKADRTFSLYLGRLSNYERAASIETQPVQTDTSTIFYRRTANGPLQTEFLKFDDLRLFQLVGLAAAEKNGEVFLKIEIYGEPNQRASLFFGDEINVLPIAFFIFNNPAFFNLKPRFPD</sequence>
<dbReference type="Proteomes" id="UP000229238">
    <property type="component" value="Unassembled WGS sequence"/>
</dbReference>
<proteinExistence type="predicted"/>
<name>A0A2M7IK39_9BACT</name>
<gene>
    <name evidence="1" type="ORF">COZ92_01240</name>
</gene>
<evidence type="ECO:0000313" key="1">
    <source>
        <dbReference type="EMBL" id="PIW90261.1"/>
    </source>
</evidence>
<organism evidence="1 2">
    <name type="scientific">Candidatus Nealsonbacteria bacterium CG_4_8_14_3_um_filter_40_11</name>
    <dbReference type="NCBI Taxonomy" id="1974690"/>
    <lineage>
        <taxon>Bacteria</taxon>
        <taxon>Candidatus Nealsoniibacteriota</taxon>
    </lineage>
</organism>
<dbReference type="EMBL" id="PFHH01000024">
    <property type="protein sequence ID" value="PIW90261.1"/>
    <property type="molecule type" value="Genomic_DNA"/>
</dbReference>
<protein>
    <submittedName>
        <fullName evidence="1">Uncharacterized protein</fullName>
    </submittedName>
</protein>
<accession>A0A2M7IK39</accession>